<dbReference type="SUPFAM" id="SSF52096">
    <property type="entry name" value="ClpP/crotonase"/>
    <property type="match status" value="1"/>
</dbReference>
<sequence>MSFDNIALSRDGAIATITLDRPEKRNALSLDTMLEIIEALQSVATSEADGVIIAANGPVFSAGHNFADMAGASVEVTHHLFDTCTRMMDAVQNIPQPVIARVHALATAAGCQLVASCDLAIAAQSASFAIPGGKGGLFCHTPLVAVARNIGRKRALEMAMTGDPITAAEAADWGLINRAVPDDRLDAAVLDLITRATRGSAWSKAVGKRTFYDQIGLDQPLAYEIAVDVMADAATSPDAQEGIDAFLNKRQAIFHQRP</sequence>
<dbReference type="PANTHER" id="PTHR43602:SF1">
    <property type="entry name" value="ENOYL-COA HYDRATASE DOMAIN-CONTAINING PROTEIN 3, MITOCHONDRIAL"/>
    <property type="match status" value="1"/>
</dbReference>
<dbReference type="Gene3D" id="1.10.12.10">
    <property type="entry name" value="Lyase 2-enoyl-coa Hydratase, Chain A, domain 2"/>
    <property type="match status" value="1"/>
</dbReference>
<organism evidence="8">
    <name type="scientific">freshwater metagenome</name>
    <dbReference type="NCBI Taxonomy" id="449393"/>
    <lineage>
        <taxon>unclassified sequences</taxon>
        <taxon>metagenomes</taxon>
        <taxon>ecological metagenomes</taxon>
    </lineage>
</organism>
<keyword evidence="2" id="KW-0276">Fatty acid metabolism</keyword>
<dbReference type="GO" id="GO:0005739">
    <property type="term" value="C:mitochondrion"/>
    <property type="evidence" value="ECO:0007669"/>
    <property type="project" value="UniProtKB-SubCell"/>
</dbReference>
<evidence type="ECO:0000313" key="8">
    <source>
        <dbReference type="EMBL" id="CAB4584590.1"/>
    </source>
</evidence>
<name>A0A6J6F774_9ZZZZ</name>
<dbReference type="Gene3D" id="3.90.226.10">
    <property type="entry name" value="2-enoyl-CoA Hydratase, Chain A, domain 1"/>
    <property type="match status" value="1"/>
</dbReference>
<dbReference type="PANTHER" id="PTHR43602">
    <property type="match status" value="1"/>
</dbReference>
<reference evidence="8" key="1">
    <citation type="submission" date="2020-05" db="EMBL/GenBank/DDBJ databases">
        <authorList>
            <person name="Chiriac C."/>
            <person name="Salcher M."/>
            <person name="Ghai R."/>
            <person name="Kavagutti S V."/>
        </authorList>
    </citation>
    <scope>NUCLEOTIDE SEQUENCE</scope>
</reference>
<comment type="subcellular location">
    <subcellularLocation>
        <location evidence="1">Mitochondrion</location>
    </subcellularLocation>
</comment>
<accession>A0A6J6F774</accession>
<keyword evidence="3" id="KW-0809">Transit peptide</keyword>
<evidence type="ECO:0000256" key="6">
    <source>
        <dbReference type="ARBA" id="ARBA00037410"/>
    </source>
</evidence>
<dbReference type="InterPro" id="IPR029045">
    <property type="entry name" value="ClpP/crotonase-like_dom_sf"/>
</dbReference>
<evidence type="ECO:0000256" key="1">
    <source>
        <dbReference type="ARBA" id="ARBA00004173"/>
    </source>
</evidence>
<evidence type="ECO:0000256" key="7">
    <source>
        <dbReference type="ARBA" id="ARBA00040545"/>
    </source>
</evidence>
<evidence type="ECO:0000256" key="4">
    <source>
        <dbReference type="ARBA" id="ARBA00023098"/>
    </source>
</evidence>
<protein>
    <recommendedName>
        <fullName evidence="7">Enoyl-CoA hydratase domain-containing protein 3, mitochondrial</fullName>
    </recommendedName>
</protein>
<evidence type="ECO:0000256" key="3">
    <source>
        <dbReference type="ARBA" id="ARBA00022946"/>
    </source>
</evidence>
<comment type="function">
    <text evidence="6">May play a role in fatty acid biosynthesis and insulin sensitivity.</text>
</comment>
<dbReference type="GO" id="GO:0006631">
    <property type="term" value="P:fatty acid metabolic process"/>
    <property type="evidence" value="ECO:0007669"/>
    <property type="project" value="UniProtKB-KW"/>
</dbReference>
<dbReference type="Pfam" id="PF00378">
    <property type="entry name" value="ECH_1"/>
    <property type="match status" value="1"/>
</dbReference>
<dbReference type="AlphaFoldDB" id="A0A6J6F774"/>
<keyword evidence="5" id="KW-0496">Mitochondrion</keyword>
<evidence type="ECO:0000256" key="5">
    <source>
        <dbReference type="ARBA" id="ARBA00023128"/>
    </source>
</evidence>
<dbReference type="GO" id="GO:0016836">
    <property type="term" value="F:hydro-lyase activity"/>
    <property type="evidence" value="ECO:0007669"/>
    <property type="project" value="TreeGrafter"/>
</dbReference>
<keyword evidence="4" id="KW-0443">Lipid metabolism</keyword>
<dbReference type="InterPro" id="IPR052377">
    <property type="entry name" value="Mitochondrial_ECH-domain"/>
</dbReference>
<evidence type="ECO:0000256" key="2">
    <source>
        <dbReference type="ARBA" id="ARBA00022832"/>
    </source>
</evidence>
<dbReference type="EMBL" id="CAEZTS010000114">
    <property type="protein sequence ID" value="CAB4584590.1"/>
    <property type="molecule type" value="Genomic_DNA"/>
</dbReference>
<gene>
    <name evidence="8" type="ORF">UFOPK1722_01260</name>
</gene>
<proteinExistence type="predicted"/>
<dbReference type="InterPro" id="IPR014748">
    <property type="entry name" value="Enoyl-CoA_hydra_C"/>
</dbReference>
<dbReference type="InterPro" id="IPR001753">
    <property type="entry name" value="Enoyl-CoA_hydra/iso"/>
</dbReference>
<dbReference type="CDD" id="cd06558">
    <property type="entry name" value="crotonase-like"/>
    <property type="match status" value="1"/>
</dbReference>